<dbReference type="OrthoDB" id="2960936at2759"/>
<dbReference type="EC" id="3.4.22.-" evidence="11"/>
<dbReference type="Pfam" id="PF03416">
    <property type="entry name" value="Peptidase_C54"/>
    <property type="match status" value="1"/>
</dbReference>
<evidence type="ECO:0000256" key="4">
    <source>
        <dbReference type="ARBA" id="ARBA00022490"/>
    </source>
</evidence>
<organism evidence="14 15">
    <name type="scientific">Malassezia vespertilionis</name>
    <dbReference type="NCBI Taxonomy" id="2020962"/>
    <lineage>
        <taxon>Eukaryota</taxon>
        <taxon>Fungi</taxon>
        <taxon>Dikarya</taxon>
        <taxon>Basidiomycota</taxon>
        <taxon>Ustilaginomycotina</taxon>
        <taxon>Malasseziomycetes</taxon>
        <taxon>Malasseziales</taxon>
        <taxon>Malasseziaceae</taxon>
        <taxon>Malassezia</taxon>
    </lineage>
</organism>
<feature type="compositionally biased region" description="Basic residues" evidence="12">
    <location>
        <begin position="128"/>
        <end position="137"/>
    </location>
</feature>
<protein>
    <recommendedName>
        <fullName evidence="11">Cysteine protease</fullName>
        <ecNumber evidence="11">3.4.22.-</ecNumber>
    </recommendedName>
</protein>
<dbReference type="RefSeq" id="XP_056063388.1">
    <property type="nucleotide sequence ID" value="XM_056207413.1"/>
</dbReference>
<feature type="compositionally biased region" description="Low complexity" evidence="12">
    <location>
        <begin position="213"/>
        <end position="232"/>
    </location>
</feature>
<evidence type="ECO:0000313" key="15">
    <source>
        <dbReference type="Proteomes" id="UP000232875"/>
    </source>
</evidence>
<evidence type="ECO:0000256" key="5">
    <source>
        <dbReference type="ARBA" id="ARBA00022670"/>
    </source>
</evidence>
<evidence type="ECO:0000313" key="14">
    <source>
        <dbReference type="EMBL" id="PKI83580.1"/>
    </source>
</evidence>
<dbReference type="GO" id="GO:0005634">
    <property type="term" value="C:nucleus"/>
    <property type="evidence" value="ECO:0007669"/>
    <property type="project" value="UniProtKB-SubCell"/>
</dbReference>
<dbReference type="GO" id="GO:0034727">
    <property type="term" value="P:piecemeal microautophagy of the nucleus"/>
    <property type="evidence" value="ECO:0007669"/>
    <property type="project" value="TreeGrafter"/>
</dbReference>
<keyword evidence="15" id="KW-1185">Reference proteome</keyword>
<evidence type="ECO:0000256" key="6">
    <source>
        <dbReference type="ARBA" id="ARBA00022801"/>
    </source>
</evidence>
<dbReference type="GO" id="GO:0019786">
    <property type="term" value="F:protein-phosphatidylethanolamide deconjugating activity"/>
    <property type="evidence" value="ECO:0007669"/>
    <property type="project" value="InterPro"/>
</dbReference>
<dbReference type="STRING" id="2020962.A0A2N1JAJ6"/>
<dbReference type="InterPro" id="IPR046792">
    <property type="entry name" value="Peptidase_C54_cat"/>
</dbReference>
<keyword evidence="9" id="KW-0072">Autophagy</keyword>
<dbReference type="GO" id="GO:0000045">
    <property type="term" value="P:autophagosome assembly"/>
    <property type="evidence" value="ECO:0007669"/>
    <property type="project" value="TreeGrafter"/>
</dbReference>
<dbReference type="GO" id="GO:0016485">
    <property type="term" value="P:protein processing"/>
    <property type="evidence" value="ECO:0007669"/>
    <property type="project" value="TreeGrafter"/>
</dbReference>
<evidence type="ECO:0000256" key="7">
    <source>
        <dbReference type="ARBA" id="ARBA00022807"/>
    </source>
</evidence>
<dbReference type="GO" id="GO:0000423">
    <property type="term" value="P:mitophagy"/>
    <property type="evidence" value="ECO:0007669"/>
    <property type="project" value="TreeGrafter"/>
</dbReference>
<feature type="domain" description="Peptidase C54 catalytic" evidence="13">
    <location>
        <begin position="255"/>
        <end position="734"/>
    </location>
</feature>
<dbReference type="GO" id="GO:0015031">
    <property type="term" value="P:protein transport"/>
    <property type="evidence" value="ECO:0007669"/>
    <property type="project" value="UniProtKB-KW"/>
</dbReference>
<evidence type="ECO:0000256" key="1">
    <source>
        <dbReference type="ARBA" id="ARBA00004329"/>
    </source>
</evidence>
<feature type="region of interest" description="Disordered" evidence="12">
    <location>
        <begin position="1"/>
        <end position="39"/>
    </location>
</feature>
<dbReference type="InterPro" id="IPR005078">
    <property type="entry name" value="Peptidase_C54"/>
</dbReference>
<dbReference type="Proteomes" id="UP000232875">
    <property type="component" value="Unassembled WGS sequence"/>
</dbReference>
<feature type="region of interest" description="Disordered" evidence="12">
    <location>
        <begin position="213"/>
        <end position="241"/>
    </location>
</feature>
<reference evidence="14 15" key="1">
    <citation type="submission" date="2017-10" db="EMBL/GenBank/DDBJ databases">
        <title>A novel species of cold-tolerant Malassezia isolated from bats.</title>
        <authorList>
            <person name="Lorch J.M."/>
            <person name="Palmer J.M."/>
            <person name="Vanderwolf K.J."/>
            <person name="Schmidt K.Z."/>
            <person name="Verant M.L."/>
            <person name="Weller T.J."/>
            <person name="Blehert D.S."/>
        </authorList>
    </citation>
    <scope>NUCLEOTIDE SEQUENCE [LARGE SCALE GENOMIC DNA]</scope>
    <source>
        <strain evidence="14 15">NWHC:44797-103</strain>
    </source>
</reference>
<evidence type="ECO:0000256" key="12">
    <source>
        <dbReference type="SAM" id="MobiDB-lite"/>
    </source>
</evidence>
<dbReference type="GO" id="GO:0000407">
    <property type="term" value="C:phagophore assembly site"/>
    <property type="evidence" value="ECO:0007669"/>
    <property type="project" value="UniProtKB-SubCell"/>
</dbReference>
<feature type="region of interest" description="Disordered" evidence="12">
    <location>
        <begin position="103"/>
        <end position="164"/>
    </location>
</feature>
<dbReference type="SUPFAM" id="SSF54001">
    <property type="entry name" value="Cysteine proteinases"/>
    <property type="match status" value="1"/>
</dbReference>
<evidence type="ECO:0000256" key="2">
    <source>
        <dbReference type="ARBA" id="ARBA00010958"/>
    </source>
</evidence>
<keyword evidence="6 11" id="KW-0378">Hydrolase</keyword>
<comment type="catalytic activity">
    <reaction evidence="10">
        <text>[protein]-C-terminal L-amino acid-glycyl-phosphatidylethanolamide + H2O = [protein]-C-terminal L-amino acid-glycine + a 1,2-diacyl-sn-glycero-3-phosphoethanolamine</text>
        <dbReference type="Rhea" id="RHEA:67548"/>
        <dbReference type="Rhea" id="RHEA-COMP:17323"/>
        <dbReference type="Rhea" id="RHEA-COMP:17324"/>
        <dbReference type="ChEBI" id="CHEBI:15377"/>
        <dbReference type="ChEBI" id="CHEBI:64612"/>
        <dbReference type="ChEBI" id="CHEBI:172940"/>
        <dbReference type="ChEBI" id="CHEBI:172941"/>
    </reaction>
    <physiologicalReaction direction="left-to-right" evidence="10">
        <dbReference type="Rhea" id="RHEA:67549"/>
    </physiologicalReaction>
</comment>
<dbReference type="GO" id="GO:0004197">
    <property type="term" value="F:cysteine-type endopeptidase activity"/>
    <property type="evidence" value="ECO:0007669"/>
    <property type="project" value="TreeGrafter"/>
</dbReference>
<keyword evidence="3" id="KW-0813">Transport</keyword>
<gene>
    <name evidence="14" type="primary">ATG4</name>
    <name evidence="14" type="ORF">MVES_002442</name>
</gene>
<comment type="function">
    <text evidence="11">Required for selective autophagic degradation of the nucleus (nucleophagy) as well as for mitophagy which contributes to regulate mitochondrial quantity and quality by eliminating the mitochondria to a basal level to fulfill cellular energy requirements and preventing excess ROS production.</text>
</comment>
<keyword evidence="7" id="KW-0788">Thiol protease</keyword>
<evidence type="ECO:0000256" key="3">
    <source>
        <dbReference type="ARBA" id="ARBA00022448"/>
    </source>
</evidence>
<evidence type="ECO:0000256" key="11">
    <source>
        <dbReference type="RuleBase" id="RU363115"/>
    </source>
</evidence>
<dbReference type="PANTHER" id="PTHR22624:SF49">
    <property type="entry name" value="CYSTEINE PROTEASE"/>
    <property type="match status" value="1"/>
</dbReference>
<dbReference type="EMBL" id="KZ454991">
    <property type="protein sequence ID" value="PKI83580.1"/>
    <property type="molecule type" value="Genomic_DNA"/>
</dbReference>
<dbReference type="InterPro" id="IPR038765">
    <property type="entry name" value="Papain-like_cys_pep_sf"/>
</dbReference>
<dbReference type="GeneID" id="80902093"/>
<accession>A0A2N1JAJ6</accession>
<evidence type="ECO:0000256" key="10">
    <source>
        <dbReference type="ARBA" id="ARBA00029362"/>
    </source>
</evidence>
<evidence type="ECO:0000256" key="9">
    <source>
        <dbReference type="ARBA" id="ARBA00023006"/>
    </source>
</evidence>
<keyword evidence="4 11" id="KW-0963">Cytoplasm</keyword>
<comment type="similarity">
    <text evidence="2 11">Belongs to the peptidase C54 family.</text>
</comment>
<dbReference type="GO" id="GO:0035973">
    <property type="term" value="P:aggrephagy"/>
    <property type="evidence" value="ECO:0007669"/>
    <property type="project" value="TreeGrafter"/>
</dbReference>
<evidence type="ECO:0000259" key="13">
    <source>
        <dbReference type="Pfam" id="PF03416"/>
    </source>
</evidence>
<keyword evidence="8" id="KW-0653">Protein transport</keyword>
<feature type="compositionally biased region" description="Basic and acidic residues" evidence="12">
    <location>
        <begin position="1"/>
        <end position="10"/>
    </location>
</feature>
<feature type="region of interest" description="Disordered" evidence="12">
    <location>
        <begin position="747"/>
        <end position="767"/>
    </location>
</feature>
<comment type="subcellular location">
    <subcellularLocation>
        <location evidence="11">Nucleus</location>
    </subcellularLocation>
    <subcellularLocation>
        <location evidence="11">Cytoplasm</location>
    </subcellularLocation>
    <subcellularLocation>
        <location evidence="1">Preautophagosomal structure</location>
    </subcellularLocation>
</comment>
<dbReference type="PANTHER" id="PTHR22624">
    <property type="entry name" value="CYSTEINE PROTEASE ATG4"/>
    <property type="match status" value="1"/>
</dbReference>
<proteinExistence type="inferred from homology"/>
<name>A0A2N1JAJ6_9BASI</name>
<keyword evidence="11" id="KW-0539">Nucleus</keyword>
<feature type="compositionally biased region" description="Polar residues" evidence="12">
    <location>
        <begin position="25"/>
        <end position="39"/>
    </location>
</feature>
<keyword evidence="5 11" id="KW-0645">Protease</keyword>
<dbReference type="AlphaFoldDB" id="A0A2N1JAJ6"/>
<sequence length="767" mass="83672">MSEKNEKSGLDDPDYTRNVPALDMHQSTAPSTPTANVYATSTAGAHDEDVFSESGLSNATFPVATPLSHAHHRSNSFHNAPPKEDGFFARRIALWAARVATDQHPEGVTQDTCKPEEPRGSGNAQAHTVRRWNKSRVSRTVNTEQPGSAAEKLAERRQGTSKNARVSSMLWHMTSDRVLRPWALLTGDQGVWLLGQYYGPNESAGRGMRLMRANSTGSGSSSARSAITDSSAVPDMPRMDPASDLWRKRQWRLKLEQDVGSLIWCTYRNKFPPIAHDGHIGADEEATSAAVSAATEELCCVPEKESATQGEHTPTETQADNACQAPPSYTALAHLLTHPTEVLYNTTAARNWLLVQLENRGWQLPRLLAQLPVAAGLQGSNDAPTPTIVASSIQTIFDTVERDVVQTIRGPIAASIPIARWRESLVSLSDTAGVPALWGYVNSLYRNVSSITRPAGLTSDAGWGCMLRSVQSLLANALIRVQLGQDWRVPSNSDATRTVEYARYTRTLSWFFDDPSMACPFSIHRLASEGKKLGMDIGSWFGPSTAAAAAQKLVDNFPACGMGIVVTNDGLVCIDKVRRLACTGDGSGWERPVLILVAQRLGLHTVPVSYRSSLKQTFSFPQSVGIAGGRPSSSLYFIGTQRDQLLYLDPHTVRPSVPFRHPPPSLQDATLPGGDAPEQSAMLLQSWYCHAYSTPELVSYHTNQAQQMSIAGMDPSMLFGFLCTDEASLLDLKERVQYLEMPLFSIGASPPSRDTQETATGDWTEVR</sequence>
<evidence type="ECO:0000256" key="8">
    <source>
        <dbReference type="ARBA" id="ARBA00022927"/>
    </source>
</evidence>